<reference evidence="2" key="1">
    <citation type="submission" date="2017-03" db="EMBL/GenBank/DDBJ databases">
        <title>Genomes of endolithic fungi from Antarctica.</title>
        <authorList>
            <person name="Coleine C."/>
            <person name="Masonjones S."/>
            <person name="Stajich J.E."/>
        </authorList>
    </citation>
    <scope>NUCLEOTIDE SEQUENCE [LARGE SCALE GENOMIC DNA]</scope>
    <source>
        <strain evidence="2">CCFEE 5527</strain>
    </source>
</reference>
<name>A0A1V8SCS2_9PEZI</name>
<proteinExistence type="predicted"/>
<protein>
    <recommendedName>
        <fullName evidence="3">Heterokaryon incompatibility domain-containing protein</fullName>
    </recommendedName>
</protein>
<comment type="caution">
    <text evidence="1">The sequence shown here is derived from an EMBL/GenBank/DDBJ whole genome shotgun (WGS) entry which is preliminary data.</text>
</comment>
<dbReference type="EMBL" id="NAJO01000059">
    <property type="protein sequence ID" value="OQN96978.1"/>
    <property type="molecule type" value="Genomic_DNA"/>
</dbReference>
<dbReference type="InParanoid" id="A0A1V8SCS2"/>
<dbReference type="AlphaFoldDB" id="A0A1V8SCS2"/>
<dbReference type="STRING" id="1507870.A0A1V8SCS2"/>
<evidence type="ECO:0008006" key="3">
    <source>
        <dbReference type="Google" id="ProtNLM"/>
    </source>
</evidence>
<evidence type="ECO:0000313" key="1">
    <source>
        <dbReference type="EMBL" id="OQN96978.1"/>
    </source>
</evidence>
<gene>
    <name evidence="1" type="ORF">B0A48_16952</name>
</gene>
<accession>A0A1V8SCS2</accession>
<dbReference type="PANTHER" id="PTHR33112">
    <property type="entry name" value="DOMAIN PROTEIN, PUTATIVE-RELATED"/>
    <property type="match status" value="1"/>
</dbReference>
<evidence type="ECO:0000313" key="2">
    <source>
        <dbReference type="Proteomes" id="UP000192596"/>
    </source>
</evidence>
<dbReference type="OrthoDB" id="5125733at2759"/>
<dbReference type="Proteomes" id="UP000192596">
    <property type="component" value="Unassembled WGS sequence"/>
</dbReference>
<sequence length="355" mass="39582">MPLSSRGWTLQERALAVAVLSVGRGTIRWLCPGGQYTEQGGGKLTEYHSALNQTLRAATRAPTTAAEAWREIVEDYTRRSLTYPADKLPAIAGLAAKFEAGNPTFGPSVMRHQHMVGLWRHTLLADLMWAIDREVIPTPMSHRAPSWSWAGWEGAISWSWYRAIGNSDGFSELCSIDLHKTCISDTDRAAKAVSGKLFISGLLVLVSLDSIKSSSLPIDSKETFATRSDADDFRVPCVVRDVLQGRMATRARYRREIAGSLDQDVTGPCWALRLASGKTRGSEMATAFMLLEETREICNLELRRTFRRAGMVIVKYDYCDYIEPAQKVKYKSDPGQYPLQDPIGWVGQTEYIIII</sequence>
<keyword evidence="2" id="KW-1185">Reference proteome</keyword>
<dbReference type="PANTHER" id="PTHR33112:SF16">
    <property type="entry name" value="HETEROKARYON INCOMPATIBILITY DOMAIN-CONTAINING PROTEIN"/>
    <property type="match status" value="1"/>
</dbReference>
<organism evidence="1 2">
    <name type="scientific">Cryoendolithus antarcticus</name>
    <dbReference type="NCBI Taxonomy" id="1507870"/>
    <lineage>
        <taxon>Eukaryota</taxon>
        <taxon>Fungi</taxon>
        <taxon>Dikarya</taxon>
        <taxon>Ascomycota</taxon>
        <taxon>Pezizomycotina</taxon>
        <taxon>Dothideomycetes</taxon>
        <taxon>Dothideomycetidae</taxon>
        <taxon>Cladosporiales</taxon>
        <taxon>Cladosporiaceae</taxon>
        <taxon>Cryoendolithus</taxon>
    </lineage>
</organism>